<evidence type="ECO:0000256" key="2">
    <source>
        <dbReference type="ARBA" id="ARBA00019496"/>
    </source>
</evidence>
<dbReference type="CDD" id="cd20524">
    <property type="entry name" value="CYCLIN_CCNH_rpt1"/>
    <property type="match status" value="1"/>
</dbReference>
<dbReference type="RefSeq" id="XP_005097407.1">
    <property type="nucleotide sequence ID" value="XM_005097350.2"/>
</dbReference>
<evidence type="ECO:0000313" key="8">
    <source>
        <dbReference type="Proteomes" id="UP000694888"/>
    </source>
</evidence>
<dbReference type="InterPro" id="IPR043198">
    <property type="entry name" value="Cyclin/Ssn8"/>
</dbReference>
<dbReference type="GeneID" id="101847105"/>
<feature type="domain" description="Cyclin-like" evidence="7">
    <location>
        <begin position="195"/>
        <end position="277"/>
    </location>
</feature>
<comment type="subunit">
    <text evidence="5">Associates primarily with CDK7 and MAT1 to form the CAK complex. CAK can further associate with the core-TFIIH to form the TFIIH basal transcription factor.</text>
</comment>
<dbReference type="Gene3D" id="1.10.472.10">
    <property type="entry name" value="Cyclin-like"/>
    <property type="match status" value="2"/>
</dbReference>
<dbReference type="InterPro" id="IPR036915">
    <property type="entry name" value="Cyclin-like_sf"/>
</dbReference>
<protein>
    <recommendedName>
        <fullName evidence="2">Cyclin-H</fullName>
    </recommendedName>
</protein>
<name>A0ABM0JMW2_APLCA</name>
<evidence type="ECO:0000259" key="7">
    <source>
        <dbReference type="SMART" id="SM00385"/>
    </source>
</evidence>
<sequence>MVDQTTKCADVPCVYAWLYCIGDLYCTKKMFSTSSQSKHWLFSGETELAKCRTEANATYISKHRGTMTDNEVTSHFLTPVEERILSRQYEVVLRKFCAEFQPPMPKCVIGTSLVFFKRFYVNNSNMNYHPKDIMLTCVYLACKVEEFYVPIGQFVKNLRGDREKFADAILSFELTLMGKLNYHLTIHNPFRPLEGFLIDIKTRCKEIENPERMRKATEEFLERSLQSDACLIFSPSQIALAAVRFGASKEGISLDRYIKEVLLKVASDKEAENMLYQLRRVKFIVKGIENVPREQAQAIQKKLENCRNQANNPDSDVYKKRMLEKLDEEEDIRVKKRSKVSEES</sequence>
<evidence type="ECO:0000256" key="6">
    <source>
        <dbReference type="RuleBase" id="RU000383"/>
    </source>
</evidence>
<dbReference type="Proteomes" id="UP000694888">
    <property type="component" value="Unplaced"/>
</dbReference>
<gene>
    <name evidence="9" type="primary">LOC101847105</name>
</gene>
<dbReference type="InterPro" id="IPR006671">
    <property type="entry name" value="Cyclin_N"/>
</dbReference>
<dbReference type="InterPro" id="IPR031658">
    <property type="entry name" value="Cyclin_C_2"/>
</dbReference>
<evidence type="ECO:0000313" key="9">
    <source>
        <dbReference type="RefSeq" id="XP_005097407.1"/>
    </source>
</evidence>
<evidence type="ECO:0000256" key="3">
    <source>
        <dbReference type="ARBA" id="ARBA00023127"/>
    </source>
</evidence>
<keyword evidence="8" id="KW-1185">Reference proteome</keyword>
<comment type="function">
    <text evidence="4">Regulates CDK7, the catalytic subunit of the CDK-activating kinase (CAK) enzymatic complex. CAK activates the cyclin-associated kinases CDK1, CDK2, CDK4 and CDK6 by threonine phosphorylation. CAK complexed to the core-TFIIH basal transcription factor activates RNA polymerase II by serine phosphorylation of the repetitive C-terminal domain (CTD) of its large subunit (POLR2A), allowing its escape from the promoter and elongation of the transcripts. Involved in cell cycle control and in RNA transcription by RNA polymerase II. Its expression and activity are constant throughout the cell cycle.</text>
</comment>
<dbReference type="Pfam" id="PF16899">
    <property type="entry name" value="Cyclin_C_2"/>
    <property type="match status" value="1"/>
</dbReference>
<dbReference type="PANTHER" id="PTHR10026">
    <property type="entry name" value="CYCLIN"/>
    <property type="match status" value="1"/>
</dbReference>
<feature type="domain" description="Cyclin-like" evidence="7">
    <location>
        <begin position="91"/>
        <end position="178"/>
    </location>
</feature>
<dbReference type="Pfam" id="PF00134">
    <property type="entry name" value="Cyclin_N"/>
    <property type="match status" value="1"/>
</dbReference>
<evidence type="ECO:0000256" key="4">
    <source>
        <dbReference type="ARBA" id="ARBA00025343"/>
    </source>
</evidence>
<dbReference type="NCBIfam" id="TIGR00569">
    <property type="entry name" value="ccl1"/>
    <property type="match status" value="1"/>
</dbReference>
<evidence type="ECO:0000256" key="1">
    <source>
        <dbReference type="ARBA" id="ARBA00008638"/>
    </source>
</evidence>
<reference evidence="9" key="1">
    <citation type="submission" date="2025-08" db="UniProtKB">
        <authorList>
            <consortium name="RefSeq"/>
        </authorList>
    </citation>
    <scope>IDENTIFICATION</scope>
</reference>
<evidence type="ECO:0000256" key="5">
    <source>
        <dbReference type="ARBA" id="ARBA00026042"/>
    </source>
</evidence>
<dbReference type="SMART" id="SM00385">
    <property type="entry name" value="CYCLIN"/>
    <property type="match status" value="2"/>
</dbReference>
<comment type="similarity">
    <text evidence="1">Belongs to the cyclin family. Cyclin C subfamily.</text>
</comment>
<proteinExistence type="inferred from homology"/>
<dbReference type="InterPro" id="IPR027081">
    <property type="entry name" value="CyclinH/Ccl1"/>
</dbReference>
<keyword evidence="3 6" id="KW-0195">Cyclin</keyword>
<organism evidence="8 9">
    <name type="scientific">Aplysia californica</name>
    <name type="common">California sea hare</name>
    <dbReference type="NCBI Taxonomy" id="6500"/>
    <lineage>
        <taxon>Eukaryota</taxon>
        <taxon>Metazoa</taxon>
        <taxon>Spiralia</taxon>
        <taxon>Lophotrochozoa</taxon>
        <taxon>Mollusca</taxon>
        <taxon>Gastropoda</taxon>
        <taxon>Heterobranchia</taxon>
        <taxon>Euthyneura</taxon>
        <taxon>Tectipleura</taxon>
        <taxon>Aplysiida</taxon>
        <taxon>Aplysioidea</taxon>
        <taxon>Aplysiidae</taxon>
        <taxon>Aplysia</taxon>
    </lineage>
</organism>
<accession>A0ABM0JMW2</accession>
<dbReference type="CDD" id="cd20525">
    <property type="entry name" value="CYCLIN_CCNH_rpt2"/>
    <property type="match status" value="1"/>
</dbReference>
<dbReference type="InterPro" id="IPR013763">
    <property type="entry name" value="Cyclin-like_dom"/>
</dbReference>
<dbReference type="SUPFAM" id="SSF47954">
    <property type="entry name" value="Cyclin-like"/>
    <property type="match status" value="2"/>
</dbReference>